<dbReference type="Gene3D" id="1.10.10.60">
    <property type="entry name" value="Homeodomain-like"/>
    <property type="match status" value="1"/>
</dbReference>
<organism evidence="6 7">
    <name type="scientific">Cellulomonas cellasea</name>
    <dbReference type="NCBI Taxonomy" id="43670"/>
    <lineage>
        <taxon>Bacteria</taxon>
        <taxon>Bacillati</taxon>
        <taxon>Actinomycetota</taxon>
        <taxon>Actinomycetes</taxon>
        <taxon>Micrococcales</taxon>
        <taxon>Cellulomonadaceae</taxon>
        <taxon>Cellulomonas</taxon>
    </lineage>
</organism>
<comment type="caution">
    <text evidence="6">The sequence shown here is derived from an EMBL/GenBank/DDBJ whole genome shotgun (WGS) entry which is preliminary data.</text>
</comment>
<gene>
    <name evidence="6" type="ORF">FHR80_002990</name>
</gene>
<dbReference type="GO" id="GO:0003700">
    <property type="term" value="F:DNA-binding transcription factor activity"/>
    <property type="evidence" value="ECO:0007669"/>
    <property type="project" value="TreeGrafter"/>
</dbReference>
<dbReference type="InterPro" id="IPR004111">
    <property type="entry name" value="Repressor_TetR_C"/>
</dbReference>
<evidence type="ECO:0000259" key="5">
    <source>
        <dbReference type="PROSITE" id="PS50977"/>
    </source>
</evidence>
<accession>A0A7W4UH47</accession>
<protein>
    <submittedName>
        <fullName evidence="6">AcrR family transcriptional regulator</fullName>
    </submittedName>
</protein>
<keyword evidence="3" id="KW-0804">Transcription</keyword>
<dbReference type="Pfam" id="PF02909">
    <property type="entry name" value="TetR_C_1"/>
    <property type="match status" value="1"/>
</dbReference>
<dbReference type="GO" id="GO:0045892">
    <property type="term" value="P:negative regulation of DNA-templated transcription"/>
    <property type="evidence" value="ECO:0007669"/>
    <property type="project" value="InterPro"/>
</dbReference>
<dbReference type="InterPro" id="IPR009057">
    <property type="entry name" value="Homeodomain-like_sf"/>
</dbReference>
<dbReference type="EMBL" id="JACHVX010000004">
    <property type="protein sequence ID" value="MBB2924062.1"/>
    <property type="molecule type" value="Genomic_DNA"/>
</dbReference>
<evidence type="ECO:0000313" key="7">
    <source>
        <dbReference type="Proteomes" id="UP000518206"/>
    </source>
</evidence>
<dbReference type="InterPro" id="IPR001647">
    <property type="entry name" value="HTH_TetR"/>
</dbReference>
<dbReference type="Proteomes" id="UP000518206">
    <property type="component" value="Unassembled WGS sequence"/>
</dbReference>
<evidence type="ECO:0000256" key="3">
    <source>
        <dbReference type="ARBA" id="ARBA00023163"/>
    </source>
</evidence>
<reference evidence="6 7" key="1">
    <citation type="submission" date="2020-08" db="EMBL/GenBank/DDBJ databases">
        <title>The Agave Microbiome: Exploring the role of microbial communities in plant adaptations to desert environments.</title>
        <authorList>
            <person name="Partida-Martinez L.P."/>
        </authorList>
    </citation>
    <scope>NUCLEOTIDE SEQUENCE [LARGE SCALE GENOMIC DNA]</scope>
    <source>
        <strain evidence="6 7">RAS26</strain>
    </source>
</reference>
<dbReference type="InterPro" id="IPR050109">
    <property type="entry name" value="HTH-type_TetR-like_transc_reg"/>
</dbReference>
<evidence type="ECO:0000256" key="1">
    <source>
        <dbReference type="ARBA" id="ARBA00023015"/>
    </source>
</evidence>
<sequence>MVEGTEVARRERLDRDRVLRTAVALADEHGIDAVSMRRLAQVLGVVPMALYKHVAHKDALLDGMVDAVLAEIDPPDPGLRWADAVRGRILSAREVMLRHPWARRVMESRAAPTPVVLAYMDSTIGTFLAGGLSVDLVHHVMHALGSRIFGFTQELYDDPPGPTPGDLAALGPEAVAAMQQMAAMFPNVVAVATSRPHDPGSVVGSGCDDRFEFEFGLDLLLGGVERLHRRGWSSSGAASV</sequence>
<dbReference type="Gene3D" id="1.10.357.10">
    <property type="entry name" value="Tetracycline Repressor, domain 2"/>
    <property type="match status" value="1"/>
</dbReference>
<dbReference type="SUPFAM" id="SSF48498">
    <property type="entry name" value="Tetracyclin repressor-like, C-terminal domain"/>
    <property type="match status" value="1"/>
</dbReference>
<evidence type="ECO:0000256" key="4">
    <source>
        <dbReference type="PROSITE-ProRule" id="PRU00335"/>
    </source>
</evidence>
<dbReference type="SUPFAM" id="SSF46689">
    <property type="entry name" value="Homeodomain-like"/>
    <property type="match status" value="1"/>
</dbReference>
<dbReference type="PANTHER" id="PTHR30055:SF151">
    <property type="entry name" value="TRANSCRIPTIONAL REGULATORY PROTEIN"/>
    <property type="match status" value="1"/>
</dbReference>
<dbReference type="AlphaFoldDB" id="A0A7W4UH47"/>
<dbReference type="RefSeq" id="WP_183296851.1">
    <property type="nucleotide sequence ID" value="NZ_JACHVX010000004.1"/>
</dbReference>
<dbReference type="Pfam" id="PF00440">
    <property type="entry name" value="TetR_N"/>
    <property type="match status" value="1"/>
</dbReference>
<evidence type="ECO:0000256" key="2">
    <source>
        <dbReference type="ARBA" id="ARBA00023125"/>
    </source>
</evidence>
<reference evidence="6 7" key="2">
    <citation type="submission" date="2020-08" db="EMBL/GenBank/DDBJ databases">
        <authorList>
            <person name="Partida-Martinez L."/>
            <person name="Huntemann M."/>
            <person name="Clum A."/>
            <person name="Wang J."/>
            <person name="Palaniappan K."/>
            <person name="Ritter S."/>
            <person name="Chen I.-M."/>
            <person name="Stamatis D."/>
            <person name="Reddy T."/>
            <person name="O'Malley R."/>
            <person name="Daum C."/>
            <person name="Shapiro N."/>
            <person name="Ivanova N."/>
            <person name="Kyrpides N."/>
            <person name="Woyke T."/>
        </authorList>
    </citation>
    <scope>NUCLEOTIDE SEQUENCE [LARGE SCALE GENOMIC DNA]</scope>
    <source>
        <strain evidence="6 7">RAS26</strain>
    </source>
</reference>
<dbReference type="InterPro" id="IPR036271">
    <property type="entry name" value="Tet_transcr_reg_TetR-rel_C_sf"/>
</dbReference>
<feature type="domain" description="HTH tetR-type" evidence="5">
    <location>
        <begin position="12"/>
        <end position="72"/>
    </location>
</feature>
<keyword evidence="2 4" id="KW-0238">DNA-binding</keyword>
<dbReference type="GO" id="GO:0000976">
    <property type="term" value="F:transcription cis-regulatory region binding"/>
    <property type="evidence" value="ECO:0007669"/>
    <property type="project" value="TreeGrafter"/>
</dbReference>
<proteinExistence type="predicted"/>
<feature type="DNA-binding region" description="H-T-H motif" evidence="4">
    <location>
        <begin position="35"/>
        <end position="54"/>
    </location>
</feature>
<evidence type="ECO:0000313" key="6">
    <source>
        <dbReference type="EMBL" id="MBB2924062.1"/>
    </source>
</evidence>
<dbReference type="PANTHER" id="PTHR30055">
    <property type="entry name" value="HTH-TYPE TRANSCRIPTIONAL REGULATOR RUTR"/>
    <property type="match status" value="1"/>
</dbReference>
<name>A0A7W4UH47_9CELL</name>
<keyword evidence="1" id="KW-0805">Transcription regulation</keyword>
<dbReference type="PROSITE" id="PS50977">
    <property type="entry name" value="HTH_TETR_2"/>
    <property type="match status" value="1"/>
</dbReference>